<dbReference type="EMBL" id="PVTR01000012">
    <property type="protein sequence ID" value="PRY85517.1"/>
    <property type="molecule type" value="Genomic_DNA"/>
</dbReference>
<feature type="domain" description="Right handed beta helix" evidence="2">
    <location>
        <begin position="178"/>
        <end position="316"/>
    </location>
</feature>
<sequence>MKMTNWLRSSFIAALVFGFVACSENDPGPNVQDPNDDDDEEVIASPENMFGEVEGVWPSGSTYTITGDVVIPEGSSLTIEEGVTVIIDGDGRQGSSPEIVVRGSLYAYGTENARVRFTVPEGRRTVANTFAGLWGGFTATETVGDLVFEYADIEYAGAPGEANNPIVQEGEISEGEPRYAIYMQDDGLTSNFIVWHTRIAYSKDDAIRLNGAKTLIAHSTFELNGETGGEAVNTKSGTVGDFCFNLIYGSATNGLKVANSKGRTPQADNYFYNNTIVDSGWRRVQAGRGGSLNYENGSRGQCFNNLVVNSRYGLRMVPPDDQPDLANTEWGFHYYYGDEEIIVEEFYPSNGTIGRVEDQPRPASDIAGGVGENDPLFANHALGSFDIASAREASTVGRMPADADFRLSAGSPALTGANTEFSPRYASYEVNGKTYTTPTPQAYFGAFGAAN</sequence>
<dbReference type="SUPFAM" id="SSF51126">
    <property type="entry name" value="Pectin lyase-like"/>
    <property type="match status" value="1"/>
</dbReference>
<evidence type="ECO:0000313" key="4">
    <source>
        <dbReference type="Proteomes" id="UP000238157"/>
    </source>
</evidence>
<name>A0A2T0WFM8_9BACT</name>
<comment type="caution">
    <text evidence="3">The sequence shown here is derived from an EMBL/GenBank/DDBJ whole genome shotgun (WGS) entry which is preliminary data.</text>
</comment>
<evidence type="ECO:0000313" key="3">
    <source>
        <dbReference type="EMBL" id="PRY85517.1"/>
    </source>
</evidence>
<dbReference type="Pfam" id="PF13229">
    <property type="entry name" value="Beta_helix"/>
    <property type="match status" value="1"/>
</dbReference>
<proteinExistence type="predicted"/>
<gene>
    <name evidence="3" type="ORF">CLW00_11298</name>
</gene>
<evidence type="ECO:0000256" key="1">
    <source>
        <dbReference type="SAM" id="SignalP"/>
    </source>
</evidence>
<keyword evidence="1" id="KW-0732">Signal</keyword>
<dbReference type="RefSeq" id="WP_106135045.1">
    <property type="nucleotide sequence ID" value="NZ_PVTR01000012.1"/>
</dbReference>
<dbReference type="Proteomes" id="UP000238157">
    <property type="component" value="Unassembled WGS sequence"/>
</dbReference>
<feature type="chain" id="PRO_5015407775" description="Right handed beta helix domain-containing protein" evidence="1">
    <location>
        <begin position="24"/>
        <end position="451"/>
    </location>
</feature>
<accession>A0A2T0WFM8</accession>
<dbReference type="AlphaFoldDB" id="A0A2T0WFM8"/>
<feature type="signal peptide" evidence="1">
    <location>
        <begin position="1"/>
        <end position="23"/>
    </location>
</feature>
<keyword evidence="4" id="KW-1185">Reference proteome</keyword>
<dbReference type="OrthoDB" id="974660at2"/>
<evidence type="ECO:0000259" key="2">
    <source>
        <dbReference type="Pfam" id="PF13229"/>
    </source>
</evidence>
<organism evidence="3 4">
    <name type="scientific">Mongoliibacter ruber</name>
    <dbReference type="NCBI Taxonomy" id="1750599"/>
    <lineage>
        <taxon>Bacteria</taxon>
        <taxon>Pseudomonadati</taxon>
        <taxon>Bacteroidota</taxon>
        <taxon>Cytophagia</taxon>
        <taxon>Cytophagales</taxon>
        <taxon>Cyclobacteriaceae</taxon>
        <taxon>Mongoliibacter</taxon>
    </lineage>
</organism>
<dbReference type="PROSITE" id="PS51257">
    <property type="entry name" value="PROKAR_LIPOPROTEIN"/>
    <property type="match status" value="1"/>
</dbReference>
<dbReference type="InterPro" id="IPR011050">
    <property type="entry name" value="Pectin_lyase_fold/virulence"/>
</dbReference>
<dbReference type="InterPro" id="IPR039448">
    <property type="entry name" value="Beta_helix"/>
</dbReference>
<reference evidence="3 4" key="1">
    <citation type="submission" date="2018-03" db="EMBL/GenBank/DDBJ databases">
        <title>Genomic Encyclopedia of Archaeal and Bacterial Type Strains, Phase II (KMG-II): from individual species to whole genera.</title>
        <authorList>
            <person name="Goeker M."/>
        </authorList>
    </citation>
    <scope>NUCLEOTIDE SEQUENCE [LARGE SCALE GENOMIC DNA]</scope>
    <source>
        <strain evidence="3 4">DSM 27929</strain>
    </source>
</reference>
<protein>
    <recommendedName>
        <fullName evidence="2">Right handed beta helix domain-containing protein</fullName>
    </recommendedName>
</protein>